<dbReference type="Proteomes" id="UP000681967">
    <property type="component" value="Unassembled WGS sequence"/>
</dbReference>
<evidence type="ECO:0000313" key="1">
    <source>
        <dbReference type="EMBL" id="CAF1429159.1"/>
    </source>
</evidence>
<proteinExistence type="predicted"/>
<comment type="caution">
    <text evidence="1">The sequence shown here is derived from an EMBL/GenBank/DDBJ whole genome shotgun (WGS) entry which is preliminary data.</text>
</comment>
<evidence type="ECO:0000313" key="3">
    <source>
        <dbReference type="Proteomes" id="UP000663855"/>
    </source>
</evidence>
<protein>
    <submittedName>
        <fullName evidence="1">Uncharacterized protein</fullName>
    </submittedName>
</protein>
<name>A0A815N4K5_9BILA</name>
<dbReference type="AlphaFoldDB" id="A0A815N4K5"/>
<accession>A0A815N4K5</accession>
<reference evidence="1" key="1">
    <citation type="submission" date="2021-02" db="EMBL/GenBank/DDBJ databases">
        <authorList>
            <person name="Nowell W R."/>
        </authorList>
    </citation>
    <scope>NUCLEOTIDE SEQUENCE</scope>
</reference>
<evidence type="ECO:0000313" key="2">
    <source>
        <dbReference type="EMBL" id="CAF5148932.1"/>
    </source>
</evidence>
<organism evidence="1 3">
    <name type="scientific">Rotaria magnacalcarata</name>
    <dbReference type="NCBI Taxonomy" id="392030"/>
    <lineage>
        <taxon>Eukaryota</taxon>
        <taxon>Metazoa</taxon>
        <taxon>Spiralia</taxon>
        <taxon>Gnathifera</taxon>
        <taxon>Rotifera</taxon>
        <taxon>Eurotatoria</taxon>
        <taxon>Bdelloidea</taxon>
        <taxon>Philodinida</taxon>
        <taxon>Philodinidae</taxon>
        <taxon>Rotaria</taxon>
    </lineage>
</organism>
<dbReference type="EMBL" id="CAJOBH010256569">
    <property type="protein sequence ID" value="CAF5148932.1"/>
    <property type="molecule type" value="Genomic_DNA"/>
</dbReference>
<dbReference type="Proteomes" id="UP000663855">
    <property type="component" value="Unassembled WGS sequence"/>
</dbReference>
<sequence length="35" mass="4164">MTSFPLNLPVTQKDTLDDITDEIKQFDWELGEYLF</sequence>
<feature type="non-terminal residue" evidence="1">
    <location>
        <position position="35"/>
    </location>
</feature>
<dbReference type="EMBL" id="CAJNOV010010896">
    <property type="protein sequence ID" value="CAF1429159.1"/>
    <property type="molecule type" value="Genomic_DNA"/>
</dbReference>
<gene>
    <name evidence="2" type="ORF">BYL167_LOCUS71868</name>
    <name evidence="1" type="ORF">CJN711_LOCUS23476</name>
</gene>